<sequence>MPEPQPNRRPGLVPGGRPTPPRGGPTFSLAGWNAGVPLLLVPVRLETAYVNGADHDELRIRILPDPASVAGAAPASAAEIEEGRAYWTADHAATSAADRAAVWRRFAGRLGSRRAGYVARLTQPAVAADGTLTFPDPTPQADGPAAATLLPDRWLAIGWVGERVAFQAVSQSITRPLFTSPDPAARPTRVTGSGLVIDPATAWLFDYDSALDRGMAITVPLTGTATLAAHGLSTLIVVGLDENQRPDRAAADLTGLLEQHTRGAGLAFVPQGTPTNNTDTVAAGYRFQDTDFAGLQARELRTPRPSPDDNAARLARALGLDNADALRRLAYGSDQEARRSRDMRTALYQTVLGSYVSQLLATHARDGAQLRGGIGREATQVLRSWFTEWVTGGAPVPTIRVGQQPYGILPVMGAPHGDYPTETKRRIAQVVDVMREEWRAALAGVPALDHNDTDADPDPGTDPDADGDADTDGDRADAKARDTVTAVLANNPHPRRIIVRSGKDWSDEPPFDIGVHAARTVPGQVPGPADGGGVDQIPMEITGGFRWEYDQSLAELADRYQYTLKPLYDAVLQQVVPNRIDPGSPVPVEGQRVAADPAPILSDDGDIRGIEEQLEVWTQLDAAIDHSFGVPAALDGYFAEFHDFVRDVIEQLTRHDLRQRPLRWLEVPGLDGVLGRDDLQLLLTSFTSTQRPWQRATVQDDEPPAGVTAQAYLNDLASRVGTPTASTLPGQFLDTAPLLFQLVETVNALGEDKAARREALQRLAAVDPADLDWLLRETLGLGTHRLDAWNTSLASERLSALRDAQPDGLYVGAFGFVLGLVRSPGRASNGFLHAPSLAQAASAAVLRSGWLARGGGDGDSPAAIDLSSQRVRQAQEFLAGVRQGQDLGDLLGAQLERSLHDAVLDVAIRPLRLVVAAADGLGEAATDQPVDGIRLLDLYRAGQLSGPIGALGLPQPRQRQLLAILDSLASAFDAVDDVTTFESVHQLVVGNLERAAAVTDAMGPDGGRPPELTGVRTTRDAATIDNRALVLIGSPAPAANRGWASGTRDRFDPQLDAWVATLLPPPAQVGWTAVAADGTNVDLRLDRLAVSALDAVWLADDNPESIGPGLRRLTELAHPEVTLVDLFPAEGRNAPTTLTQFQLLAVELRRLIQSSSPADARALLGPAEVPEPGVDVAGTVARATDALAPVLAAYDAVAAAAGWTELTAAQAAELARLGLTPAPGGDPAADFAAVRDRLARRRDAADAAVAPDTIEGVRQRVAELIGSPGPVLATFTVPAAGAVEFSDAVAGQDEVDDWLDIVGSVRPKVGALTRTVLLSGLLGMPPPTMVAGQLPLVDGESWVALHRPRTGTLGRIAAAALTHGTVVAGGQAVGLVVDSWAERIPADEQVTGVAFHYDSPSAEAAQSMLLVLTPEDRQWSTDLVIDTLLDTVEWAQLRAVAIDDLGDYGQAVPTVVVSGALAADPPREGQP</sequence>
<protein>
    <submittedName>
        <fullName evidence="2">Uncharacterized protein</fullName>
    </submittedName>
</protein>
<evidence type="ECO:0000313" key="2">
    <source>
        <dbReference type="EMBL" id="GIH15137.1"/>
    </source>
</evidence>
<evidence type="ECO:0000256" key="1">
    <source>
        <dbReference type="SAM" id="MobiDB-lite"/>
    </source>
</evidence>
<feature type="region of interest" description="Disordered" evidence="1">
    <location>
        <begin position="444"/>
        <end position="478"/>
    </location>
</feature>
<feature type="region of interest" description="Disordered" evidence="1">
    <location>
        <begin position="1"/>
        <end position="25"/>
    </location>
</feature>
<comment type="caution">
    <text evidence="2">The sequence shown here is derived from an EMBL/GenBank/DDBJ whole genome shotgun (WGS) entry which is preliminary data.</text>
</comment>
<gene>
    <name evidence="2" type="ORF">Raf01_33090</name>
</gene>
<dbReference type="RefSeq" id="WP_203918781.1">
    <property type="nucleotide sequence ID" value="NZ_BONZ01000031.1"/>
</dbReference>
<proteinExistence type="predicted"/>
<evidence type="ECO:0000313" key="3">
    <source>
        <dbReference type="Proteomes" id="UP000642748"/>
    </source>
</evidence>
<dbReference type="EMBL" id="BONZ01000031">
    <property type="protein sequence ID" value="GIH15137.1"/>
    <property type="molecule type" value="Genomic_DNA"/>
</dbReference>
<dbReference type="Proteomes" id="UP000642748">
    <property type="component" value="Unassembled WGS sequence"/>
</dbReference>
<accession>A0A8J3QRW3</accession>
<name>A0A8J3QRW3_9ACTN</name>
<organism evidence="2 3">
    <name type="scientific">Rugosimonospora africana</name>
    <dbReference type="NCBI Taxonomy" id="556532"/>
    <lineage>
        <taxon>Bacteria</taxon>
        <taxon>Bacillati</taxon>
        <taxon>Actinomycetota</taxon>
        <taxon>Actinomycetes</taxon>
        <taxon>Micromonosporales</taxon>
        <taxon>Micromonosporaceae</taxon>
        <taxon>Rugosimonospora</taxon>
    </lineage>
</organism>
<feature type="compositionally biased region" description="Acidic residues" evidence="1">
    <location>
        <begin position="454"/>
        <end position="471"/>
    </location>
</feature>
<keyword evidence="3" id="KW-1185">Reference proteome</keyword>
<reference evidence="2" key="1">
    <citation type="submission" date="2021-01" db="EMBL/GenBank/DDBJ databases">
        <title>Whole genome shotgun sequence of Rugosimonospora africana NBRC 104875.</title>
        <authorList>
            <person name="Komaki H."/>
            <person name="Tamura T."/>
        </authorList>
    </citation>
    <scope>NUCLEOTIDE SEQUENCE</scope>
    <source>
        <strain evidence="2">NBRC 104875</strain>
    </source>
</reference>